<dbReference type="EMBL" id="JBHSQE010000004">
    <property type="protein sequence ID" value="MFC6146580.1"/>
    <property type="molecule type" value="Genomic_DNA"/>
</dbReference>
<gene>
    <name evidence="2" type="ORF">ACFPUZ_07160</name>
</gene>
<feature type="transmembrane region" description="Helical" evidence="1">
    <location>
        <begin position="76"/>
        <end position="98"/>
    </location>
</feature>
<accession>A0ABW1QE83</accession>
<proteinExistence type="predicted"/>
<feature type="transmembrane region" description="Helical" evidence="1">
    <location>
        <begin position="166"/>
        <end position="184"/>
    </location>
</feature>
<dbReference type="Proteomes" id="UP001596244">
    <property type="component" value="Unassembled WGS sequence"/>
</dbReference>
<feature type="transmembrane region" description="Helical" evidence="1">
    <location>
        <begin position="110"/>
        <end position="132"/>
    </location>
</feature>
<evidence type="ECO:0000313" key="3">
    <source>
        <dbReference type="Proteomes" id="UP001596244"/>
    </source>
</evidence>
<protein>
    <recommendedName>
        <fullName evidence="4">Threonine/Serine exporter ThrE domain-containing protein</fullName>
    </recommendedName>
</protein>
<evidence type="ECO:0000313" key="2">
    <source>
        <dbReference type="EMBL" id="MFC6146580.1"/>
    </source>
</evidence>
<dbReference type="RefSeq" id="WP_377001099.1">
    <property type="nucleotide sequence ID" value="NZ_JBHSQE010000004.1"/>
</dbReference>
<keyword evidence="1" id="KW-0472">Membrane</keyword>
<keyword evidence="1" id="KW-1133">Transmembrane helix</keyword>
<keyword evidence="3" id="KW-1185">Reference proteome</keyword>
<name>A0ABW1QE83_9CORY</name>
<feature type="transmembrane region" description="Helical" evidence="1">
    <location>
        <begin position="6"/>
        <end position="23"/>
    </location>
</feature>
<sequence>MKHVPLHVMLGVATVLAVVTALVDYTTLAELSGQADTWASIRKTLARTINSGSVWAGLGILAGYSAGPGRWLRGAALGAGVLLFTTTVHYAVGIAAGIVPATGWVSNSHWFLAAALFGAPLGLIGLAAHPHLLARLVLPLGMLAEPWVTRRFFGFYGTVPEQVSEIASGIILTLAGVLLAAMALRREYRRSHDSTL</sequence>
<reference evidence="3" key="1">
    <citation type="journal article" date="2019" name="Int. J. Syst. Evol. Microbiol.">
        <title>The Global Catalogue of Microorganisms (GCM) 10K type strain sequencing project: providing services to taxonomists for standard genome sequencing and annotation.</title>
        <authorList>
            <consortium name="The Broad Institute Genomics Platform"/>
            <consortium name="The Broad Institute Genome Sequencing Center for Infectious Disease"/>
            <person name="Wu L."/>
            <person name="Ma J."/>
        </authorList>
    </citation>
    <scope>NUCLEOTIDE SEQUENCE [LARGE SCALE GENOMIC DNA]</scope>
    <source>
        <strain evidence="3">CCUG 51943</strain>
    </source>
</reference>
<feature type="transmembrane region" description="Helical" evidence="1">
    <location>
        <begin position="44"/>
        <end position="64"/>
    </location>
</feature>
<organism evidence="2 3">
    <name type="scientific">Corynebacterium nasicanis</name>
    <dbReference type="NCBI Taxonomy" id="1448267"/>
    <lineage>
        <taxon>Bacteria</taxon>
        <taxon>Bacillati</taxon>
        <taxon>Actinomycetota</taxon>
        <taxon>Actinomycetes</taxon>
        <taxon>Mycobacteriales</taxon>
        <taxon>Corynebacteriaceae</taxon>
        <taxon>Corynebacterium</taxon>
    </lineage>
</organism>
<evidence type="ECO:0000256" key="1">
    <source>
        <dbReference type="SAM" id="Phobius"/>
    </source>
</evidence>
<keyword evidence="1" id="KW-0812">Transmembrane</keyword>
<comment type="caution">
    <text evidence="2">The sequence shown here is derived from an EMBL/GenBank/DDBJ whole genome shotgun (WGS) entry which is preliminary data.</text>
</comment>
<evidence type="ECO:0008006" key="4">
    <source>
        <dbReference type="Google" id="ProtNLM"/>
    </source>
</evidence>